<dbReference type="STRING" id="1284.SHYC_09620"/>
<dbReference type="AlphaFoldDB" id="A0A0A8HUN2"/>
<dbReference type="PANTHER" id="PTHR45398">
    <property type="match status" value="1"/>
</dbReference>
<evidence type="ECO:0000256" key="4">
    <source>
        <dbReference type="ARBA" id="ARBA00022840"/>
    </source>
</evidence>
<evidence type="ECO:0000313" key="7">
    <source>
        <dbReference type="EMBL" id="RIO47593.1"/>
    </source>
</evidence>
<dbReference type="NCBIfam" id="TIGR01734">
    <property type="entry name" value="D-ala-DACP-lig"/>
    <property type="match status" value="1"/>
</dbReference>
<comment type="caution">
    <text evidence="7">The sequence shown here is derived from an EMBL/GenBank/DDBJ whole genome shotgun (WGS) entry which is preliminary data.</text>
</comment>
<dbReference type="FunFam" id="3.30.300.30:FF:000012">
    <property type="entry name" value="D-alanine--D-alanyl carrier protein ligase"/>
    <property type="match status" value="1"/>
</dbReference>
<dbReference type="GO" id="GO:0070395">
    <property type="term" value="P:lipoteichoic acid biosynthetic process"/>
    <property type="evidence" value="ECO:0007669"/>
    <property type="project" value="InterPro"/>
</dbReference>
<dbReference type="HOGENOM" id="CLU_000022_2_12_9"/>
<gene>
    <name evidence="7" type="primary">dltA</name>
    <name evidence="7" type="ORF">BUZ57_00895</name>
</gene>
<reference evidence="7 8" key="1">
    <citation type="journal article" date="2016" name="Front. Microbiol.">
        <title>Comprehensive Phylogenetic Analysis of Bovine Non-aureus Staphylococci Species Based on Whole-Genome Sequencing.</title>
        <authorList>
            <person name="Naushad S."/>
            <person name="Barkema H.W."/>
            <person name="Luby C."/>
            <person name="Condas L.A."/>
            <person name="Nobrega D.B."/>
            <person name="Carson D.A."/>
            <person name="De Buck J."/>
        </authorList>
    </citation>
    <scope>NUCLEOTIDE SEQUENCE [LARGE SCALE GENOMIC DNA]</scope>
    <source>
        <strain evidence="7 8">SNUC 5959</strain>
    </source>
</reference>
<dbReference type="SUPFAM" id="SSF56801">
    <property type="entry name" value="Acetyl-CoA synthetase-like"/>
    <property type="match status" value="1"/>
</dbReference>
<evidence type="ECO:0000256" key="5">
    <source>
        <dbReference type="ARBA" id="ARBA00054605"/>
    </source>
</evidence>
<evidence type="ECO:0000256" key="1">
    <source>
        <dbReference type="ARBA" id="ARBA00022490"/>
    </source>
</evidence>
<keyword evidence="1" id="KW-0963">Cytoplasm</keyword>
<dbReference type="InterPro" id="IPR010072">
    <property type="entry name" value="DltA"/>
</dbReference>
<dbReference type="GO" id="GO:0005524">
    <property type="term" value="F:ATP binding"/>
    <property type="evidence" value="ECO:0007669"/>
    <property type="project" value="UniProtKB-KW"/>
</dbReference>
<dbReference type="RefSeq" id="WP_039646591.1">
    <property type="nucleotide sequence ID" value="NZ_CP008747.1"/>
</dbReference>
<keyword evidence="3" id="KW-0547">Nucleotide-binding</keyword>
<dbReference type="EC" id="6.1.1.13" evidence="7"/>
<dbReference type="InterPro" id="IPR044507">
    <property type="entry name" value="DltA-like"/>
</dbReference>
<dbReference type="NCBIfam" id="TIGR01733">
    <property type="entry name" value="AA-adenyl-dom"/>
    <property type="match status" value="1"/>
</dbReference>
<dbReference type="InterPro" id="IPR045851">
    <property type="entry name" value="AMP-bd_C_sf"/>
</dbReference>
<name>A0A0A8HUN2_STAHY</name>
<dbReference type="Proteomes" id="UP000285625">
    <property type="component" value="Unassembled WGS sequence"/>
</dbReference>
<accession>A0A0A8HUN2</accession>
<dbReference type="EMBL" id="QXVO01000002">
    <property type="protein sequence ID" value="RIO47593.1"/>
    <property type="molecule type" value="Genomic_DNA"/>
</dbReference>
<dbReference type="InterPro" id="IPR042099">
    <property type="entry name" value="ANL_N_sf"/>
</dbReference>
<protein>
    <submittedName>
        <fullName evidence="7">D-alanine--poly(Phosphoribitol) ligase subunit 1</fullName>
        <ecNumber evidence="7">6.1.1.13</ecNumber>
    </submittedName>
</protein>
<evidence type="ECO:0000256" key="6">
    <source>
        <dbReference type="ARBA" id="ARBA00061336"/>
    </source>
</evidence>
<dbReference type="CDD" id="cd05945">
    <property type="entry name" value="DltA"/>
    <property type="match status" value="1"/>
</dbReference>
<dbReference type="InterPro" id="IPR010071">
    <property type="entry name" value="AA_adenyl_dom"/>
</dbReference>
<dbReference type="KEGG" id="shu:SHYC_09620"/>
<keyword evidence="2 7" id="KW-0436">Ligase</keyword>
<keyword evidence="4" id="KW-0067">ATP-binding</keyword>
<dbReference type="PANTHER" id="PTHR45398:SF1">
    <property type="entry name" value="ENZYME, PUTATIVE (JCVI)-RELATED"/>
    <property type="match status" value="1"/>
</dbReference>
<organism evidence="7 8">
    <name type="scientific">Staphylococcus hyicus</name>
    <dbReference type="NCBI Taxonomy" id="1284"/>
    <lineage>
        <taxon>Bacteria</taxon>
        <taxon>Bacillati</taxon>
        <taxon>Bacillota</taxon>
        <taxon>Bacilli</taxon>
        <taxon>Bacillales</taxon>
        <taxon>Staphylococcaceae</taxon>
        <taxon>Staphylococcus</taxon>
    </lineage>
</organism>
<comment type="function">
    <text evidence="5">Catalyzes the first step in the D-alanylation of lipoteichoic acid (LTA), the activation of D-alanine and its transfer onto the D-alanyl carrier protein (Dcp) DltC. In an ATP-dependent two-step reaction, forms a high energy D-alanyl-AMP intermediate, followed by transfer of the D-alanyl residue as a thiol ester to the phosphopantheinyl prosthetic group of the Dcp. D-alanylation of LTA plays an important role in modulating the properties of the cell wall in Gram-positive bacteria, influencing the net charge of the cell wall.</text>
</comment>
<dbReference type="Pfam" id="PF13193">
    <property type="entry name" value="AMP-binding_C"/>
    <property type="match status" value="1"/>
</dbReference>
<evidence type="ECO:0000313" key="8">
    <source>
        <dbReference type="Proteomes" id="UP000285625"/>
    </source>
</evidence>
<dbReference type="Gene3D" id="3.30.300.30">
    <property type="match status" value="1"/>
</dbReference>
<dbReference type="NCBIfam" id="NF003417">
    <property type="entry name" value="PRK04813.1"/>
    <property type="match status" value="1"/>
</dbReference>
<dbReference type="GO" id="GO:0047473">
    <property type="term" value="F:D-alanine [D-alanyl carrier protein] ligase activity"/>
    <property type="evidence" value="ECO:0007669"/>
    <property type="project" value="InterPro"/>
</dbReference>
<dbReference type="InterPro" id="IPR025110">
    <property type="entry name" value="AMP-bd_C"/>
</dbReference>
<dbReference type="Gene3D" id="3.40.50.12780">
    <property type="entry name" value="N-terminal domain of ligase-like"/>
    <property type="match status" value="1"/>
</dbReference>
<evidence type="ECO:0000256" key="2">
    <source>
        <dbReference type="ARBA" id="ARBA00022598"/>
    </source>
</evidence>
<proteinExistence type="inferred from homology"/>
<sequence length="484" mass="54781">MRDILEAIRYFSEATPNKNAVQHQNDALTYSELEAYSNQLAIQLKDETQPIVVYGHMSPYMIVGMIAALKAGCGYVPIDYSIPVNRIESIVNRIQPSLFLNTMSETMTLDHVKVVDIETLNLTGVETHVSNIQPDTIAYTIFTSGSTGEPKGVQIYYDSLVDFANWVDDLNQNKEGQVWLNQAPLSFDLSVMSVYPALVSGGTIQFVSKDMIINPKALHELFISQPIDVWVSTPSFMEMCLLLPSFNEEQMSNLSTFLFCGEVFGHKSAQRLLKQFPQSTIYNTYGPTEATVAITSIRVTHDVLEQFESVPIGKPRPGVNLRLTEENELVIEGSCVSAGYVKDEERSARVFFETNETRGYFTGDSAKFVDDQWFIQGRIDNQIKYNGYRMELEEIEAKLNRLDEINSAMVVPVRKNNKVKLLKGVLQLSSPELDEKDAIKSIKSRIKEELPDYMIPQQWVCVEQMPLNNNGKIDRKMINEVYQS</sequence>
<dbReference type="InterPro" id="IPR000873">
    <property type="entry name" value="AMP-dep_synth/lig_dom"/>
</dbReference>
<evidence type="ECO:0000256" key="3">
    <source>
        <dbReference type="ARBA" id="ARBA00022741"/>
    </source>
</evidence>
<dbReference type="Pfam" id="PF00501">
    <property type="entry name" value="AMP-binding"/>
    <property type="match status" value="1"/>
</dbReference>
<comment type="similarity">
    <text evidence="6">Belongs to the ATP-dependent AMP-binding enzyme family. DltA subfamily.</text>
</comment>
<dbReference type="GeneID" id="41073699"/>